<protein>
    <submittedName>
        <fullName evidence="3">Uncharacterized protein</fullName>
    </submittedName>
</protein>
<dbReference type="InterPro" id="IPR011990">
    <property type="entry name" value="TPR-like_helical_dom_sf"/>
</dbReference>
<sequence>MSDSEEEKKDKGSDMKFDELMKAAVSIKTNQLAQKKKFFESLPTFLQAGVYYTKKQLNLRKQKYHLKLFVFEILKSEAKKAFSVEDFNRACRKYEEALCIWRYYYCTNPEWEKEGIEDAYLKQHEAKGETPDQIFKIREMKITMYLNISICSLKLKDFKASLFACEEALKLDMKNVKGYFLRARSRILDINSGVDDLKIAIKDLKEGLKIDPSNKPIIKELQKMMKLVNIQSKKEKETYLSMFDKKNSVEEYVEKTIKDDLKSEEKNIQNLDKLMPPIQKKVKEKFDKKVMKFMKNKELEFSFEVKKQRDKFREVEEIRETIEKGEEAISLYLKAGKIAEAKQVKKSLQQARYEIEMLDCVLNLDFSRPRPKAKEMALEMGLDLTDPVIIEEFKKMQQKRLEEVRLIKEGKKKELTAKRTEEAEDYNDIFRESNRAALSSDNPTVAEEQKEEISHEELKEEIANENVENGPRQIPKNRKMDEEDEENEYSTFTIAIAAVILLWISSLLYLLVFRG</sequence>
<keyword evidence="4" id="KW-1185">Reference proteome</keyword>
<dbReference type="PANTHER" id="PTHR46512">
    <property type="entry name" value="PEPTIDYLPROLYL ISOMERASE"/>
    <property type="match status" value="1"/>
</dbReference>
<feature type="region of interest" description="Disordered" evidence="1">
    <location>
        <begin position="438"/>
        <end position="484"/>
    </location>
</feature>
<reference evidence="3" key="1">
    <citation type="submission" date="2023-07" db="EMBL/GenBank/DDBJ databases">
        <authorList>
            <consortium name="AG Swart"/>
            <person name="Singh M."/>
            <person name="Singh A."/>
            <person name="Seah K."/>
            <person name="Emmerich C."/>
        </authorList>
    </citation>
    <scope>NUCLEOTIDE SEQUENCE</scope>
    <source>
        <strain evidence="3">DP1</strain>
    </source>
</reference>
<feature type="compositionally biased region" description="Basic and acidic residues" evidence="1">
    <location>
        <begin position="447"/>
        <end position="462"/>
    </location>
</feature>
<accession>A0AAD1UCQ6</accession>
<dbReference type="Proteomes" id="UP001295684">
    <property type="component" value="Unassembled WGS sequence"/>
</dbReference>
<proteinExistence type="predicted"/>
<dbReference type="PANTHER" id="PTHR46512:SF9">
    <property type="entry name" value="PEPTIDYLPROLYL ISOMERASE"/>
    <property type="match status" value="1"/>
</dbReference>
<dbReference type="EMBL" id="CAMPGE010007869">
    <property type="protein sequence ID" value="CAI2366786.1"/>
    <property type="molecule type" value="Genomic_DNA"/>
</dbReference>
<dbReference type="InterPro" id="IPR050754">
    <property type="entry name" value="FKBP4/5/8-like"/>
</dbReference>
<dbReference type="SUPFAM" id="SSF48452">
    <property type="entry name" value="TPR-like"/>
    <property type="match status" value="1"/>
</dbReference>
<evidence type="ECO:0000256" key="2">
    <source>
        <dbReference type="SAM" id="Phobius"/>
    </source>
</evidence>
<dbReference type="Gene3D" id="1.25.40.10">
    <property type="entry name" value="Tetratricopeptide repeat domain"/>
    <property type="match status" value="1"/>
</dbReference>
<evidence type="ECO:0000313" key="3">
    <source>
        <dbReference type="EMBL" id="CAI2366786.1"/>
    </source>
</evidence>
<organism evidence="3 4">
    <name type="scientific">Euplotes crassus</name>
    <dbReference type="NCBI Taxonomy" id="5936"/>
    <lineage>
        <taxon>Eukaryota</taxon>
        <taxon>Sar</taxon>
        <taxon>Alveolata</taxon>
        <taxon>Ciliophora</taxon>
        <taxon>Intramacronucleata</taxon>
        <taxon>Spirotrichea</taxon>
        <taxon>Hypotrichia</taxon>
        <taxon>Euplotida</taxon>
        <taxon>Euplotidae</taxon>
        <taxon>Moneuplotes</taxon>
    </lineage>
</organism>
<gene>
    <name evidence="3" type="ORF">ECRASSUSDP1_LOCUS8060</name>
</gene>
<dbReference type="AlphaFoldDB" id="A0AAD1UCQ6"/>
<keyword evidence="2" id="KW-0472">Membrane</keyword>
<evidence type="ECO:0000256" key="1">
    <source>
        <dbReference type="SAM" id="MobiDB-lite"/>
    </source>
</evidence>
<keyword evidence="2" id="KW-1133">Transmembrane helix</keyword>
<evidence type="ECO:0000313" key="4">
    <source>
        <dbReference type="Proteomes" id="UP001295684"/>
    </source>
</evidence>
<feature type="transmembrane region" description="Helical" evidence="2">
    <location>
        <begin position="489"/>
        <end position="512"/>
    </location>
</feature>
<name>A0AAD1UCQ6_EUPCR</name>
<comment type="caution">
    <text evidence="3">The sequence shown here is derived from an EMBL/GenBank/DDBJ whole genome shotgun (WGS) entry which is preliminary data.</text>
</comment>
<keyword evidence="2" id="KW-0812">Transmembrane</keyword>